<accession>A0ACD0NUD6</accession>
<protein>
    <submittedName>
        <fullName evidence="1">Carbonic anhydrase</fullName>
    </submittedName>
</protein>
<gene>
    <name evidence="1" type="ORF">IE53DRAFT_388412</name>
</gene>
<evidence type="ECO:0000313" key="2">
    <source>
        <dbReference type="Proteomes" id="UP000245626"/>
    </source>
</evidence>
<proteinExistence type="predicted"/>
<keyword evidence="2" id="KW-1185">Reference proteome</keyword>
<name>A0ACD0NUD6_9BASI</name>
<dbReference type="Proteomes" id="UP000245626">
    <property type="component" value="Unassembled WGS sequence"/>
</dbReference>
<dbReference type="EMBL" id="KZ820059">
    <property type="protein sequence ID" value="PWN49377.1"/>
    <property type="molecule type" value="Genomic_DNA"/>
</dbReference>
<reference evidence="1 2" key="1">
    <citation type="journal article" date="2018" name="Mol. Biol. Evol.">
        <title>Broad Genomic Sampling Reveals a Smut Pathogenic Ancestry of the Fungal Clade Ustilaginomycotina.</title>
        <authorList>
            <person name="Kijpornyongpan T."/>
            <person name="Mondo S.J."/>
            <person name="Barry K."/>
            <person name="Sandor L."/>
            <person name="Lee J."/>
            <person name="Lipzen A."/>
            <person name="Pangilinan J."/>
            <person name="LaButti K."/>
            <person name="Hainaut M."/>
            <person name="Henrissat B."/>
            <person name="Grigoriev I.V."/>
            <person name="Spatafora J.W."/>
            <person name="Aime M.C."/>
        </authorList>
    </citation>
    <scope>NUCLEOTIDE SEQUENCE [LARGE SCALE GENOMIC DNA]</scope>
    <source>
        <strain evidence="1 2">SA 807</strain>
    </source>
</reference>
<organism evidence="1 2">
    <name type="scientific">Violaceomyces palustris</name>
    <dbReference type="NCBI Taxonomy" id="1673888"/>
    <lineage>
        <taxon>Eukaryota</taxon>
        <taxon>Fungi</taxon>
        <taxon>Dikarya</taxon>
        <taxon>Basidiomycota</taxon>
        <taxon>Ustilaginomycotina</taxon>
        <taxon>Ustilaginomycetes</taxon>
        <taxon>Violaceomycetales</taxon>
        <taxon>Violaceomycetaceae</taxon>
        <taxon>Violaceomyces</taxon>
    </lineage>
</organism>
<sequence>MVQTASHQDYPPVLSDLLSRNQSWAESQKKENPALLEACAKGQSPKVLWIGCADSRVPESVACQAQPGEIFVTRNIANQFNPDDDNAISVLTYAVQALGVEHVVVVGHTSCGGVNAAIAGSEIPIPEVPASTALFRHLTPLTKLAFDVKKENPGLEGAELAAKVTEASVKRQMKNIIETDVIKGNWSGEVSPLSNKVMNKVTVHGWIYDIATGQIQVVS</sequence>
<evidence type="ECO:0000313" key="1">
    <source>
        <dbReference type="EMBL" id="PWN49377.1"/>
    </source>
</evidence>